<keyword evidence="4 10" id="KW-1133">Transmembrane helix</keyword>
<evidence type="ECO:0000256" key="5">
    <source>
        <dbReference type="ARBA" id="ARBA00023136"/>
    </source>
</evidence>
<dbReference type="RefSeq" id="WP_016189422.1">
    <property type="nucleotide sequence ID" value="NZ_AOSG01000087.1"/>
</dbReference>
<keyword evidence="10" id="KW-0813">Transport</keyword>
<dbReference type="EMBL" id="AOSG01000087">
    <property type="protein sequence ID" value="EOR69974.1"/>
    <property type="molecule type" value="Genomic_DNA"/>
</dbReference>
<comment type="catalytic activity">
    <reaction evidence="8">
        <text>fluoride(in) = fluoride(out)</text>
        <dbReference type="Rhea" id="RHEA:76159"/>
        <dbReference type="ChEBI" id="CHEBI:17051"/>
    </reaction>
    <physiologicalReaction direction="left-to-right" evidence="8">
        <dbReference type="Rhea" id="RHEA:76160"/>
    </physiologicalReaction>
</comment>
<keyword evidence="10" id="KW-0406">Ion transport</keyword>
<name>A0A9P2T8K8_THEFU</name>
<evidence type="ECO:0000256" key="2">
    <source>
        <dbReference type="ARBA" id="ARBA00022475"/>
    </source>
</evidence>
<keyword evidence="5 10" id="KW-0472">Membrane</keyword>
<evidence type="ECO:0000256" key="10">
    <source>
        <dbReference type="HAMAP-Rule" id="MF_00454"/>
    </source>
</evidence>
<keyword evidence="10" id="KW-0479">Metal-binding</keyword>
<comment type="caution">
    <text evidence="11">The sequence shown here is derived from an EMBL/GenBank/DDBJ whole genome shotgun (WGS) entry which is preliminary data.</text>
</comment>
<dbReference type="GO" id="GO:0062054">
    <property type="term" value="F:fluoride channel activity"/>
    <property type="evidence" value="ECO:0007669"/>
    <property type="project" value="UniProtKB-UniRule"/>
</dbReference>
<dbReference type="SMR" id="A0A9P2T8K8"/>
<feature type="binding site" evidence="10">
    <location>
        <position position="72"/>
    </location>
    <ligand>
        <name>Na(+)</name>
        <dbReference type="ChEBI" id="CHEBI:29101"/>
        <note>structural</note>
    </ligand>
</feature>
<dbReference type="AlphaFoldDB" id="A0A9P2T8K8"/>
<feature type="transmembrane region" description="Helical" evidence="10">
    <location>
        <begin position="34"/>
        <end position="53"/>
    </location>
</feature>
<dbReference type="InterPro" id="IPR003691">
    <property type="entry name" value="FluC"/>
</dbReference>
<evidence type="ECO:0000256" key="7">
    <source>
        <dbReference type="ARBA" id="ARBA00035120"/>
    </source>
</evidence>
<proteinExistence type="inferred from homology"/>
<comment type="similarity">
    <text evidence="7 10">Belongs to the fluoride channel Fluc/FEX (TC 1.A.43) family.</text>
</comment>
<dbReference type="Pfam" id="PF02537">
    <property type="entry name" value="CRCB"/>
    <property type="match status" value="1"/>
</dbReference>
<comment type="activity regulation">
    <text evidence="10">Na(+) is not transported, but it plays an essential structural role and its presence is essential for fluoride channel function.</text>
</comment>
<evidence type="ECO:0000313" key="12">
    <source>
        <dbReference type="Proteomes" id="UP000014184"/>
    </source>
</evidence>
<comment type="caution">
    <text evidence="10">Lacks conserved residue(s) required for the propagation of feature annotation.</text>
</comment>
<evidence type="ECO:0000256" key="9">
    <source>
        <dbReference type="ARBA" id="ARBA00049940"/>
    </source>
</evidence>
<dbReference type="GO" id="GO:0140114">
    <property type="term" value="P:cellular detoxification of fluoride"/>
    <property type="evidence" value="ECO:0007669"/>
    <property type="project" value="UniProtKB-UniRule"/>
</dbReference>
<evidence type="ECO:0000256" key="6">
    <source>
        <dbReference type="ARBA" id="ARBA00023303"/>
    </source>
</evidence>
<dbReference type="GO" id="GO:0005886">
    <property type="term" value="C:plasma membrane"/>
    <property type="evidence" value="ECO:0007669"/>
    <property type="project" value="UniProtKB-SubCell"/>
</dbReference>
<dbReference type="PANTHER" id="PTHR28259:SF1">
    <property type="entry name" value="FLUORIDE EXPORT PROTEIN 1-RELATED"/>
    <property type="match status" value="1"/>
</dbReference>
<evidence type="ECO:0000256" key="1">
    <source>
        <dbReference type="ARBA" id="ARBA00004651"/>
    </source>
</evidence>
<comment type="subcellular location">
    <subcellularLocation>
        <location evidence="1 10">Cell membrane</location>
        <topology evidence="1 10">Multi-pass membrane protein</topology>
    </subcellularLocation>
</comment>
<feature type="transmembrane region" description="Helical" evidence="10">
    <location>
        <begin position="97"/>
        <end position="119"/>
    </location>
</feature>
<keyword evidence="10" id="KW-0915">Sodium</keyword>
<evidence type="ECO:0000256" key="4">
    <source>
        <dbReference type="ARBA" id="ARBA00022989"/>
    </source>
</evidence>
<keyword evidence="6 10" id="KW-0407">Ion channel</keyword>
<dbReference type="PANTHER" id="PTHR28259">
    <property type="entry name" value="FLUORIDE EXPORT PROTEIN 1-RELATED"/>
    <property type="match status" value="1"/>
</dbReference>
<evidence type="ECO:0000256" key="3">
    <source>
        <dbReference type="ARBA" id="ARBA00022692"/>
    </source>
</evidence>
<keyword evidence="2 10" id="KW-1003">Cell membrane</keyword>
<evidence type="ECO:0000313" key="11">
    <source>
        <dbReference type="EMBL" id="EOR69974.1"/>
    </source>
</evidence>
<keyword evidence="12" id="KW-1185">Reference proteome</keyword>
<keyword evidence="3 10" id="KW-0812">Transmembrane</keyword>
<gene>
    <name evidence="10" type="primary">fluC</name>
    <name evidence="10" type="synonym">crcB</name>
    <name evidence="11" type="ORF">TM51_15531</name>
</gene>
<dbReference type="Proteomes" id="UP000014184">
    <property type="component" value="Unassembled WGS sequence"/>
</dbReference>
<dbReference type="GO" id="GO:0046872">
    <property type="term" value="F:metal ion binding"/>
    <property type="evidence" value="ECO:0007669"/>
    <property type="project" value="UniProtKB-KW"/>
</dbReference>
<dbReference type="HAMAP" id="MF_00454">
    <property type="entry name" value="FluC"/>
    <property type="match status" value="1"/>
</dbReference>
<protein>
    <recommendedName>
        <fullName evidence="10">Fluoride-specific ion channel FluC</fullName>
    </recommendedName>
</protein>
<evidence type="ECO:0000256" key="8">
    <source>
        <dbReference type="ARBA" id="ARBA00035585"/>
    </source>
</evidence>
<sequence length="120" mass="12014">MTALLTAVGAAFGALLRYCLNCAAAARGTTGFPWGTWCVNTLGCLLAGALAALPLPAAVAALAGPGLCGGLTTYSTFSYETVRLLAERKWTHALGNIGANLAAGVGAAVLGMAAVGWFLR</sequence>
<reference evidence="11 12" key="1">
    <citation type="journal article" date="2013" name="Genome Announc.">
        <title>Draft Genome Sequence of the Lignocellulose Decomposer Thermobifida fusca Strain TM51.</title>
        <authorList>
            <person name="Toth A."/>
            <person name="Barna T."/>
            <person name="Nagy I."/>
            <person name="Horvath B."/>
            <person name="Nagy I."/>
            <person name="Tancsics A."/>
            <person name="Kriszt B."/>
            <person name="Baka E."/>
            <person name="Fekete C."/>
            <person name="Kukolya J."/>
        </authorList>
    </citation>
    <scope>NUCLEOTIDE SEQUENCE [LARGE SCALE GENOMIC DNA]</scope>
    <source>
        <strain evidence="11 12">TM51</strain>
    </source>
</reference>
<organism evidence="11 12">
    <name type="scientific">Thermobifida fusca TM51</name>
    <dbReference type="NCBI Taxonomy" id="1169414"/>
    <lineage>
        <taxon>Bacteria</taxon>
        <taxon>Bacillati</taxon>
        <taxon>Actinomycetota</taxon>
        <taxon>Actinomycetes</taxon>
        <taxon>Streptosporangiales</taxon>
        <taxon>Nocardiopsidaceae</taxon>
        <taxon>Thermobifida</taxon>
    </lineage>
</organism>
<accession>A0A9P2T8K8</accession>
<comment type="function">
    <text evidence="9 10">Fluoride-specific ion channel. Important for reducing fluoride concentration in the cell, thus reducing its toxicity.</text>
</comment>
<feature type="binding site" evidence="10">
    <location>
        <position position="69"/>
    </location>
    <ligand>
        <name>Na(+)</name>
        <dbReference type="ChEBI" id="CHEBI:29101"/>
        <note>structural</note>
    </ligand>
</feature>